<name>A0A2P2J0Q1_RHIMU</name>
<organism evidence="1">
    <name type="scientific">Rhizophora mucronata</name>
    <name type="common">Asiatic mangrove</name>
    <dbReference type="NCBI Taxonomy" id="61149"/>
    <lineage>
        <taxon>Eukaryota</taxon>
        <taxon>Viridiplantae</taxon>
        <taxon>Streptophyta</taxon>
        <taxon>Embryophyta</taxon>
        <taxon>Tracheophyta</taxon>
        <taxon>Spermatophyta</taxon>
        <taxon>Magnoliopsida</taxon>
        <taxon>eudicotyledons</taxon>
        <taxon>Gunneridae</taxon>
        <taxon>Pentapetalae</taxon>
        <taxon>rosids</taxon>
        <taxon>fabids</taxon>
        <taxon>Malpighiales</taxon>
        <taxon>Rhizophoraceae</taxon>
        <taxon>Rhizophora</taxon>
    </lineage>
</organism>
<protein>
    <submittedName>
        <fullName evidence="1">Uncharacterized protein</fullName>
    </submittedName>
</protein>
<reference evidence="1" key="1">
    <citation type="submission" date="2018-02" db="EMBL/GenBank/DDBJ databases">
        <title>Rhizophora mucronata_Transcriptome.</title>
        <authorList>
            <person name="Meera S.P."/>
            <person name="Sreeshan A."/>
            <person name="Augustine A."/>
        </authorList>
    </citation>
    <scope>NUCLEOTIDE SEQUENCE</scope>
    <source>
        <tissue evidence="1">Leaf</tissue>
    </source>
</reference>
<sequence>MVIISIPSALVSISQDISSKGDGDN</sequence>
<evidence type="ECO:0000313" key="1">
    <source>
        <dbReference type="EMBL" id="MBW87069.1"/>
    </source>
</evidence>
<dbReference type="AlphaFoldDB" id="A0A2P2J0Q1"/>
<accession>A0A2P2J0Q1</accession>
<proteinExistence type="predicted"/>
<dbReference type="EMBL" id="GGEC01006586">
    <property type="protein sequence ID" value="MBW87069.1"/>
    <property type="molecule type" value="Transcribed_RNA"/>
</dbReference>